<dbReference type="AlphaFoldDB" id="A0A0J1FKV4"/>
<dbReference type="Proteomes" id="UP000036356">
    <property type="component" value="Unassembled WGS sequence"/>
</dbReference>
<proteinExistence type="predicted"/>
<dbReference type="EMBL" id="LDZY01000017">
    <property type="protein sequence ID" value="KLU64129.1"/>
    <property type="molecule type" value="Genomic_DNA"/>
</dbReference>
<evidence type="ECO:0000313" key="2">
    <source>
        <dbReference type="EMBL" id="KLU64129.1"/>
    </source>
</evidence>
<dbReference type="RefSeq" id="WP_047811719.1">
    <property type="nucleotide sequence ID" value="NZ_LDZY01000017.1"/>
</dbReference>
<keyword evidence="2" id="KW-0418">Kinase</keyword>
<feature type="domain" description="PocR" evidence="1">
    <location>
        <begin position="15"/>
        <end position="172"/>
    </location>
</feature>
<gene>
    <name evidence="2" type="ORF">DEAC_c39440</name>
</gene>
<reference evidence="2 3" key="1">
    <citation type="submission" date="2015-06" db="EMBL/GenBank/DDBJ databases">
        <title>Draft genome of the moderately acidophilic sulfate reducer Candidatus Desulfosporosinus acididurans strain M1.</title>
        <authorList>
            <person name="Poehlein A."/>
            <person name="Petzsch P."/>
            <person name="Johnson B.D."/>
            <person name="Schloemann M."/>
            <person name="Daniel R."/>
            <person name="Muehling M."/>
        </authorList>
    </citation>
    <scope>NUCLEOTIDE SEQUENCE [LARGE SCALE GENOMIC DNA]</scope>
    <source>
        <strain evidence="2 3">M1</strain>
    </source>
</reference>
<evidence type="ECO:0000259" key="1">
    <source>
        <dbReference type="Pfam" id="PF10114"/>
    </source>
</evidence>
<name>A0A0J1FKV4_9FIRM</name>
<dbReference type="GO" id="GO:0016301">
    <property type="term" value="F:kinase activity"/>
    <property type="evidence" value="ECO:0007669"/>
    <property type="project" value="UniProtKB-KW"/>
</dbReference>
<dbReference type="Pfam" id="PF10114">
    <property type="entry name" value="PocR"/>
    <property type="match status" value="1"/>
</dbReference>
<keyword evidence="2" id="KW-0808">Transferase</keyword>
<sequence length="217" mass="24346">MSERFTSESLSQFTELFDLNEIQKLQDLFSAATGVASIITEPDGTSITAPSGFCDLCKEIRNTEKGLYNCQKSDSVIGSPREDGPNIQRCLSAGLLDGGASIIVNGVHIADWLIGQVLEEDSKITDLLKYADELNIDRDIYRNKLAKVKRMSKQQFENVCDYLYLNAQLLSKYAVKNISLVQEINSKIKNEVTIKNLNIELEVEIKKRTDELIMTTN</sequence>
<protein>
    <submittedName>
        <fullName evidence="2">Putative histidine kinase sensor domain protein</fullName>
    </submittedName>
</protein>
<dbReference type="STRING" id="476652.DEAC_c39440"/>
<comment type="caution">
    <text evidence="2">The sequence shown here is derived from an EMBL/GenBank/DDBJ whole genome shotgun (WGS) entry which is preliminary data.</text>
</comment>
<dbReference type="InterPro" id="IPR018771">
    <property type="entry name" value="PocR_dom"/>
</dbReference>
<organism evidence="2 3">
    <name type="scientific">Desulfosporosinus acididurans</name>
    <dbReference type="NCBI Taxonomy" id="476652"/>
    <lineage>
        <taxon>Bacteria</taxon>
        <taxon>Bacillati</taxon>
        <taxon>Bacillota</taxon>
        <taxon>Clostridia</taxon>
        <taxon>Eubacteriales</taxon>
        <taxon>Desulfitobacteriaceae</taxon>
        <taxon>Desulfosporosinus</taxon>
    </lineage>
</organism>
<dbReference type="PATRIC" id="fig|476652.3.peg.4176"/>
<keyword evidence="3" id="KW-1185">Reference proteome</keyword>
<accession>A0A0J1FKV4</accession>
<evidence type="ECO:0000313" key="3">
    <source>
        <dbReference type="Proteomes" id="UP000036356"/>
    </source>
</evidence>